<organism evidence="8 9">
    <name type="scientific">Methylobacter tundripaludum</name>
    <dbReference type="NCBI Taxonomy" id="173365"/>
    <lineage>
        <taxon>Bacteria</taxon>
        <taxon>Pseudomonadati</taxon>
        <taxon>Pseudomonadota</taxon>
        <taxon>Gammaproteobacteria</taxon>
        <taxon>Methylococcales</taxon>
        <taxon>Methylococcaceae</taxon>
        <taxon>Methylobacter</taxon>
    </lineage>
</organism>
<dbReference type="InterPro" id="IPR003770">
    <property type="entry name" value="MLTG-like"/>
</dbReference>
<evidence type="ECO:0000256" key="5">
    <source>
        <dbReference type="ARBA" id="ARBA00023239"/>
    </source>
</evidence>
<dbReference type="GO" id="GO:0071555">
    <property type="term" value="P:cell wall organization"/>
    <property type="evidence" value="ECO:0007669"/>
    <property type="project" value="UniProtKB-KW"/>
</dbReference>
<dbReference type="OrthoDB" id="9814591at2"/>
<dbReference type="Proteomes" id="UP000238071">
    <property type="component" value="Unassembled WGS sequence"/>
</dbReference>
<protein>
    <recommendedName>
        <fullName evidence="7">Endolytic murein transglycosylase</fullName>
        <ecNumber evidence="7">4.2.2.29</ecNumber>
    </recommendedName>
    <alternativeName>
        <fullName evidence="7">Peptidoglycan lytic transglycosylase</fullName>
    </alternativeName>
    <alternativeName>
        <fullName evidence="7">Peptidoglycan polymerization terminase</fullName>
    </alternativeName>
</protein>
<dbReference type="Gene3D" id="3.30.160.60">
    <property type="entry name" value="Classic Zinc Finger"/>
    <property type="match status" value="1"/>
</dbReference>
<keyword evidence="5 7" id="KW-0456">Lyase</keyword>
<proteinExistence type="inferred from homology"/>
<evidence type="ECO:0000256" key="7">
    <source>
        <dbReference type="HAMAP-Rule" id="MF_02065"/>
    </source>
</evidence>
<comment type="caution">
    <text evidence="8">The sequence shown here is derived from an EMBL/GenBank/DDBJ whole genome shotgun (WGS) entry which is preliminary data.</text>
</comment>
<dbReference type="PANTHER" id="PTHR30518">
    <property type="entry name" value="ENDOLYTIC MUREIN TRANSGLYCOSYLASE"/>
    <property type="match status" value="1"/>
</dbReference>
<dbReference type="GO" id="GO:0009252">
    <property type="term" value="P:peptidoglycan biosynthetic process"/>
    <property type="evidence" value="ECO:0007669"/>
    <property type="project" value="UniProtKB-UniRule"/>
</dbReference>
<sequence length="373" mass="41827">MKKIEPFKKWLSERLTMNNKIIGFVVLTLSFAGGWMWMDYQSALQQPLLVDRTVLIEIEKGDSLDRIINKLEAEKLVLKPFWFKVIALQKNALKKLKTGEYELTPGLTAPKIITLFVQGKTKQHAITFPEGWSFKEIMRQIEKNTNIEHTLNGVAVENVMNKLNLDAKFPAVVSSPEPEKNAASTPDAVAAKQSPEGLFFPDTYFFEKHTPDVSLLKRAYDKMQSVLQQEWLNKAEGLPFKTPYEALILASIVEKETGAAAERPQIAGVFIRRLEQKMLLQTDPTVIYGMGDSYQGDIKSKDLTAATPYNTYVISGLPPTPIAMPGRAALNAVLHPDQGDSLYFVGRGDGTHVFSATLKDHNSAVDKFQRKKK</sequence>
<dbReference type="HAMAP" id="MF_02065">
    <property type="entry name" value="MltG"/>
    <property type="match status" value="1"/>
</dbReference>
<dbReference type="EMBL" id="PTIY01000010">
    <property type="protein sequence ID" value="PPK69299.1"/>
    <property type="molecule type" value="Genomic_DNA"/>
</dbReference>
<evidence type="ECO:0000256" key="4">
    <source>
        <dbReference type="ARBA" id="ARBA00023136"/>
    </source>
</evidence>
<evidence type="ECO:0000256" key="2">
    <source>
        <dbReference type="ARBA" id="ARBA00022692"/>
    </source>
</evidence>
<keyword evidence="4 7" id="KW-0472">Membrane</keyword>
<keyword evidence="3 7" id="KW-1133">Transmembrane helix</keyword>
<dbReference type="Pfam" id="PF02618">
    <property type="entry name" value="YceG"/>
    <property type="match status" value="1"/>
</dbReference>
<dbReference type="CDD" id="cd08010">
    <property type="entry name" value="MltG_like"/>
    <property type="match status" value="1"/>
</dbReference>
<keyword evidence="9" id="KW-1185">Reference proteome</keyword>
<keyword evidence="6 7" id="KW-0961">Cell wall biogenesis/degradation</keyword>
<dbReference type="Gene3D" id="3.30.1490.480">
    <property type="entry name" value="Endolytic murein transglycosylase"/>
    <property type="match status" value="1"/>
</dbReference>
<dbReference type="PANTHER" id="PTHR30518:SF2">
    <property type="entry name" value="ENDOLYTIC MUREIN TRANSGLYCOSYLASE"/>
    <property type="match status" value="1"/>
</dbReference>
<comment type="function">
    <text evidence="7">Functions as a peptidoglycan terminase that cleaves nascent peptidoglycan strands endolytically to terminate their elongation.</text>
</comment>
<dbReference type="GO" id="GO:0008932">
    <property type="term" value="F:lytic endotransglycosylase activity"/>
    <property type="evidence" value="ECO:0007669"/>
    <property type="project" value="UniProtKB-UniRule"/>
</dbReference>
<name>A0A2S6GVQ9_9GAMM</name>
<evidence type="ECO:0000313" key="9">
    <source>
        <dbReference type="Proteomes" id="UP000238071"/>
    </source>
</evidence>
<keyword evidence="7" id="KW-0997">Cell inner membrane</keyword>
<comment type="subcellular location">
    <subcellularLocation>
        <location evidence="7">Cell inner membrane</location>
        <topology evidence="7">Single-pass membrane protein</topology>
    </subcellularLocation>
</comment>
<keyword evidence="2 7" id="KW-0812">Transmembrane</keyword>
<evidence type="ECO:0000256" key="3">
    <source>
        <dbReference type="ARBA" id="ARBA00022989"/>
    </source>
</evidence>
<feature type="transmembrane region" description="Helical" evidence="7">
    <location>
        <begin position="21"/>
        <end position="38"/>
    </location>
</feature>
<gene>
    <name evidence="7" type="primary">mltG</name>
    <name evidence="8" type="ORF">B0F88_11085</name>
</gene>
<dbReference type="AlphaFoldDB" id="A0A2S6GVQ9"/>
<comment type="similarity">
    <text evidence="7">Belongs to the transglycosylase MltG family.</text>
</comment>
<dbReference type="NCBIfam" id="TIGR00247">
    <property type="entry name" value="endolytic transglycosylase MltG"/>
    <property type="match status" value="1"/>
</dbReference>
<accession>A0A2S6GVQ9</accession>
<feature type="site" description="Important for catalytic activity" evidence="7">
    <location>
        <position position="256"/>
    </location>
</feature>
<dbReference type="GO" id="GO:0005886">
    <property type="term" value="C:plasma membrane"/>
    <property type="evidence" value="ECO:0007669"/>
    <property type="project" value="UniProtKB-SubCell"/>
</dbReference>
<comment type="catalytic activity">
    <reaction evidence="7">
        <text>a peptidoglycan chain = a peptidoglycan chain with N-acetyl-1,6-anhydromuramyl-[peptide] at the reducing end + a peptidoglycan chain with N-acetylglucosamine at the non-reducing end.</text>
        <dbReference type="EC" id="4.2.2.29"/>
    </reaction>
</comment>
<evidence type="ECO:0000256" key="6">
    <source>
        <dbReference type="ARBA" id="ARBA00023316"/>
    </source>
</evidence>
<keyword evidence="1 7" id="KW-1003">Cell membrane</keyword>
<evidence type="ECO:0000313" key="8">
    <source>
        <dbReference type="EMBL" id="PPK69299.1"/>
    </source>
</evidence>
<dbReference type="EC" id="4.2.2.29" evidence="7"/>
<evidence type="ECO:0000256" key="1">
    <source>
        <dbReference type="ARBA" id="ARBA00022475"/>
    </source>
</evidence>
<reference evidence="8 9" key="1">
    <citation type="submission" date="2018-02" db="EMBL/GenBank/DDBJ databases">
        <title>Subsurface microbial communities from deep shales in Ohio and West Virginia, USA.</title>
        <authorList>
            <person name="Wrighton K."/>
        </authorList>
    </citation>
    <scope>NUCLEOTIDE SEQUENCE [LARGE SCALE GENOMIC DNA]</scope>
    <source>
        <strain evidence="8 9">OWC-G53F</strain>
    </source>
</reference>